<evidence type="ECO:0000313" key="3">
    <source>
        <dbReference type="Proteomes" id="UP000593892"/>
    </source>
</evidence>
<evidence type="ECO:0000313" key="2">
    <source>
        <dbReference type="EMBL" id="QOY89228.1"/>
    </source>
</evidence>
<reference evidence="2 3" key="1">
    <citation type="submission" date="2020-10" db="EMBL/GenBank/DDBJ databases">
        <title>Complete genome sequence of Paludibaculum fermentans P105T, a facultatively anaerobic acidobacterium capable of dissimilatory Fe(III) reduction.</title>
        <authorList>
            <person name="Dedysh S.N."/>
            <person name="Beletsky A.V."/>
            <person name="Kulichevskaya I.S."/>
            <person name="Mardanov A.V."/>
            <person name="Ravin N.V."/>
        </authorList>
    </citation>
    <scope>NUCLEOTIDE SEQUENCE [LARGE SCALE GENOMIC DNA]</scope>
    <source>
        <strain evidence="2 3">P105</strain>
    </source>
</reference>
<accession>A0A7S7SLV2</accession>
<keyword evidence="3" id="KW-1185">Reference proteome</keyword>
<evidence type="ECO:0008006" key="4">
    <source>
        <dbReference type="Google" id="ProtNLM"/>
    </source>
</evidence>
<protein>
    <recommendedName>
        <fullName evidence="4">2-nitropropane dioxygenase</fullName>
    </recommendedName>
</protein>
<dbReference type="AlphaFoldDB" id="A0A7S7SLV2"/>
<organism evidence="2 3">
    <name type="scientific">Paludibaculum fermentans</name>
    <dbReference type="NCBI Taxonomy" id="1473598"/>
    <lineage>
        <taxon>Bacteria</taxon>
        <taxon>Pseudomonadati</taxon>
        <taxon>Acidobacteriota</taxon>
        <taxon>Terriglobia</taxon>
        <taxon>Bryobacterales</taxon>
        <taxon>Bryobacteraceae</taxon>
        <taxon>Paludibaculum</taxon>
    </lineage>
</organism>
<dbReference type="EMBL" id="CP063849">
    <property type="protein sequence ID" value="QOY89228.1"/>
    <property type="molecule type" value="Genomic_DNA"/>
</dbReference>
<feature type="compositionally biased region" description="Basic and acidic residues" evidence="1">
    <location>
        <begin position="84"/>
        <end position="93"/>
    </location>
</feature>
<gene>
    <name evidence="2" type="ORF">IRI77_04525</name>
</gene>
<sequence>MAKTKSVAFEVDCPCCGATLKIDPEVKAVLSHKAKPAARTLDDISTGIAKLKDAEQQREDAFQKSFQAVKSNKDVLSRKFDELLKQAKEEDPTKPPPKPFDLD</sequence>
<dbReference type="Proteomes" id="UP000593892">
    <property type="component" value="Chromosome"/>
</dbReference>
<feature type="compositionally biased region" description="Pro residues" evidence="1">
    <location>
        <begin position="94"/>
        <end position="103"/>
    </location>
</feature>
<dbReference type="KEGG" id="pfer:IRI77_04525"/>
<dbReference type="RefSeq" id="WP_194450890.1">
    <property type="nucleotide sequence ID" value="NZ_CP063849.1"/>
</dbReference>
<feature type="region of interest" description="Disordered" evidence="1">
    <location>
        <begin position="84"/>
        <end position="103"/>
    </location>
</feature>
<name>A0A7S7SLV2_PALFE</name>
<proteinExistence type="predicted"/>
<evidence type="ECO:0000256" key="1">
    <source>
        <dbReference type="SAM" id="MobiDB-lite"/>
    </source>
</evidence>